<evidence type="ECO:0000256" key="1">
    <source>
        <dbReference type="SAM" id="MobiDB-lite"/>
    </source>
</evidence>
<feature type="domain" description="Nucleolus and neural progenitor protein-like N-terminal" evidence="2">
    <location>
        <begin position="40"/>
        <end position="193"/>
    </location>
</feature>
<dbReference type="Pfam" id="PF14780">
    <property type="entry name" value="NEPRO_N"/>
    <property type="match status" value="1"/>
</dbReference>
<reference evidence="3" key="1">
    <citation type="submission" date="2021-01" db="EMBL/GenBank/DDBJ databases">
        <authorList>
            <person name="Eckstrom K.M.E."/>
        </authorList>
    </citation>
    <scope>NUCLEOTIDE SEQUENCE</scope>
    <source>
        <strain evidence="3">UVCC 0001</strain>
    </source>
</reference>
<proteinExistence type="predicted"/>
<evidence type="ECO:0000313" key="3">
    <source>
        <dbReference type="EMBL" id="KAK2075784.1"/>
    </source>
</evidence>
<comment type="caution">
    <text evidence="3">The sequence shown here is derived from an EMBL/GenBank/DDBJ whole genome shotgun (WGS) entry which is preliminary data.</text>
</comment>
<protein>
    <recommendedName>
        <fullName evidence="2">Nucleolus and neural progenitor protein-like N-terminal domain-containing protein</fullName>
    </recommendedName>
</protein>
<evidence type="ECO:0000313" key="4">
    <source>
        <dbReference type="Proteomes" id="UP001255856"/>
    </source>
</evidence>
<dbReference type="AlphaFoldDB" id="A0AAD9ID80"/>
<feature type="region of interest" description="Disordered" evidence="1">
    <location>
        <begin position="416"/>
        <end position="462"/>
    </location>
</feature>
<dbReference type="Proteomes" id="UP001255856">
    <property type="component" value="Unassembled WGS sequence"/>
</dbReference>
<evidence type="ECO:0000259" key="2">
    <source>
        <dbReference type="Pfam" id="PF14780"/>
    </source>
</evidence>
<dbReference type="InterPro" id="IPR027951">
    <property type="entry name" value="Nepro_N"/>
</dbReference>
<accession>A0AAD9ID80</accession>
<name>A0AAD9ID80_PROWI</name>
<organism evidence="3 4">
    <name type="scientific">Prototheca wickerhamii</name>
    <dbReference type="NCBI Taxonomy" id="3111"/>
    <lineage>
        <taxon>Eukaryota</taxon>
        <taxon>Viridiplantae</taxon>
        <taxon>Chlorophyta</taxon>
        <taxon>core chlorophytes</taxon>
        <taxon>Trebouxiophyceae</taxon>
        <taxon>Chlorellales</taxon>
        <taxon>Chlorellaceae</taxon>
        <taxon>Prototheca</taxon>
    </lineage>
</organism>
<dbReference type="PANTHER" id="PTHR34786:SF1">
    <property type="entry name" value="OS09G0504900 PROTEIN"/>
    <property type="match status" value="1"/>
</dbReference>
<gene>
    <name evidence="3" type="ORF">QBZ16_001525</name>
</gene>
<keyword evidence="4" id="KW-1185">Reference proteome</keyword>
<feature type="compositionally biased region" description="Low complexity" evidence="1">
    <location>
        <begin position="443"/>
        <end position="454"/>
    </location>
</feature>
<dbReference type="PANTHER" id="PTHR34786">
    <property type="entry name" value="OS09G0504900 PROTEIN"/>
    <property type="match status" value="1"/>
</dbReference>
<sequence>MSLEKLHCVTSSDWARSSPVAKEAHLLLPQGEEPLVPAGLWYDCAILRKLMYKNKSQHRRTKYYQHLQAVERNVRLLRLTRCDELAAAMAQSIQQGLVKATLPVVSMHRTLGHDQRQLPSFQAAVFTLRRLQAAAAILPKLVKSVHAASRHVLTELGHAFFVPLMLTLLSILARIWALGCQAELNVIQAYNALVAVAPGLPMSLNSAAASEDLPASLACSWPERGVPLPRAVPAAGAASLREAAQVATDRWLLQPVPASDADPSEPTQFLAVVQETRQPLWPSGGAGDDLGVALRRDDEPEQRAKEDAGASSSPAFAYEYATAILLGEQAAPKEAAAQDARPEPAKPPAVIVRPAVRAQGPAVSGAFVAVAVAPAKRAGAAPQQTGVPLQAPKVDHQEVTPQAPLPALSPLLALESKSKKKAAGKVETKPRPQTWEDWLGGVPAQAAAAAPARPGNKKQRKR</sequence>
<dbReference type="EMBL" id="JASFZW010000013">
    <property type="protein sequence ID" value="KAK2075784.1"/>
    <property type="molecule type" value="Genomic_DNA"/>
</dbReference>